<gene>
    <name evidence="7" type="ORF">SI7747_08010273</name>
</gene>
<feature type="region of interest" description="Disordered" evidence="5">
    <location>
        <begin position="628"/>
        <end position="656"/>
    </location>
</feature>
<accession>A0A7I8J0X3</accession>
<feature type="compositionally biased region" description="Acidic residues" evidence="5">
    <location>
        <begin position="491"/>
        <end position="502"/>
    </location>
</feature>
<dbReference type="GO" id="GO:0033186">
    <property type="term" value="C:CAF-1 complex"/>
    <property type="evidence" value="ECO:0007669"/>
    <property type="project" value="TreeGrafter"/>
</dbReference>
<name>A0A7I8J0X3_SPIIN</name>
<feature type="region of interest" description="Disordered" evidence="5">
    <location>
        <begin position="491"/>
        <end position="512"/>
    </location>
</feature>
<proteinExistence type="predicted"/>
<keyword evidence="2" id="KW-0227">DNA damage</keyword>
<feature type="compositionally biased region" description="Basic residues" evidence="5">
    <location>
        <begin position="628"/>
        <end position="648"/>
    </location>
</feature>
<feature type="compositionally biased region" description="Polar residues" evidence="5">
    <location>
        <begin position="407"/>
        <end position="423"/>
    </location>
</feature>
<dbReference type="GO" id="GO:0005634">
    <property type="term" value="C:nucleus"/>
    <property type="evidence" value="ECO:0007669"/>
    <property type="project" value="UniProtKB-SubCell"/>
</dbReference>
<dbReference type="PANTHER" id="PTHR15272">
    <property type="entry name" value="CHROMATIN ASSEMBLY FACTOR 1 SUBUNIT A CAF-1 SUBUNIT A"/>
    <property type="match status" value="1"/>
</dbReference>
<evidence type="ECO:0000313" key="8">
    <source>
        <dbReference type="Proteomes" id="UP001189122"/>
    </source>
</evidence>
<keyword evidence="4" id="KW-0539">Nucleus</keyword>
<dbReference type="GO" id="GO:0006281">
    <property type="term" value="P:DNA repair"/>
    <property type="evidence" value="ECO:0007669"/>
    <property type="project" value="UniProtKB-KW"/>
</dbReference>
<comment type="subcellular location">
    <subcellularLocation>
        <location evidence="1">Nucleus</location>
    </subcellularLocation>
</comment>
<dbReference type="Pfam" id="PF12253">
    <property type="entry name" value="CAF1A_dimeriz"/>
    <property type="match status" value="1"/>
</dbReference>
<dbReference type="GO" id="GO:0006334">
    <property type="term" value="P:nucleosome assembly"/>
    <property type="evidence" value="ECO:0007669"/>
    <property type="project" value="TreeGrafter"/>
</dbReference>
<feature type="region of interest" description="Disordered" evidence="5">
    <location>
        <begin position="407"/>
        <end position="437"/>
    </location>
</feature>
<dbReference type="InterPro" id="IPR022043">
    <property type="entry name" value="CAF1A_DD"/>
</dbReference>
<evidence type="ECO:0000256" key="5">
    <source>
        <dbReference type="SAM" id="MobiDB-lite"/>
    </source>
</evidence>
<evidence type="ECO:0000256" key="4">
    <source>
        <dbReference type="ARBA" id="ARBA00023242"/>
    </source>
</evidence>
<protein>
    <recommendedName>
        <fullName evidence="6">Chromatin assembly factor 1 subunit A dimerization domain-containing protein</fullName>
    </recommendedName>
</protein>
<evidence type="ECO:0000256" key="2">
    <source>
        <dbReference type="ARBA" id="ARBA00022763"/>
    </source>
</evidence>
<dbReference type="PANTHER" id="PTHR15272:SF0">
    <property type="entry name" value="CHROMATIN ASSEMBLY FACTOR 1 SUBUNIT A"/>
    <property type="match status" value="1"/>
</dbReference>
<keyword evidence="8" id="KW-1185">Reference proteome</keyword>
<sequence length="687" mass="78486">MDRERASMKPLKRKRVFVDPDIGPKEKKNLINGFCDELTKLFEYFHSVLAWKLGQEEAECCSINSAIACMLEGSNLPFSKLSCEIYEKVKESDGVSLGSVQRDLHFIGSRLNYGIDNGNPNLLEDLSESCLWCWEVRDLKLLPKHKRKICQAQRKGREKVRDRVVALSEIVSILRMPESEGNYRNHLSQASEKLGKTLSQEEICSVFEKLAQKSFSEMAGKECNSKEKELLKDIERKMRVAEKEKKKHDRQLTERDVKEREAKRRQIEAEREERRREKEEAELKKQLRRAKEEAEREKKFREKEEAKAKKKFRSEAGNNHGTNEVDEFKSVPSYDSSVNNGGLESTISLMDSRLSQQNNITIEDLRKSHIAAWHGLRHTDDSQRWGVRRKPKAKIFNELKLQGSCNTCNSMRGNETSDPSGSPNIVEEDSGDNRPFDYCDDTAITSSQLPRRVRKLLQFDKSHRPPYYGSCAAIKPRRPFAKDSCLDYDVDSDEEWEEEEPGESLSDCDKDEDEMLEEDAKQTMRMKATMDSLFLMGVQVDDGLRRDAISDEAQISPSCSPEMENEECSAILQQQKILDRLTQQALRKNQPLIITNLLREESEIAAVKAEQICLQAVKEEVREKLGYRRRPPKVPLGKRGRPKGKRRAPPSGGTVSLPALLAAAAAARSTACEELAKCQENTQPPIS</sequence>
<keyword evidence="3" id="KW-0234">DNA repair</keyword>
<feature type="region of interest" description="Disordered" evidence="5">
    <location>
        <begin position="241"/>
        <end position="333"/>
    </location>
</feature>
<organism evidence="7">
    <name type="scientific">Spirodela intermedia</name>
    <name type="common">Intermediate duckweed</name>
    <dbReference type="NCBI Taxonomy" id="51605"/>
    <lineage>
        <taxon>Eukaryota</taxon>
        <taxon>Viridiplantae</taxon>
        <taxon>Streptophyta</taxon>
        <taxon>Embryophyta</taxon>
        <taxon>Tracheophyta</taxon>
        <taxon>Spermatophyta</taxon>
        <taxon>Magnoliopsida</taxon>
        <taxon>Liliopsida</taxon>
        <taxon>Araceae</taxon>
        <taxon>Lemnoideae</taxon>
        <taxon>Spirodela</taxon>
    </lineage>
</organism>
<evidence type="ECO:0000256" key="1">
    <source>
        <dbReference type="ARBA" id="ARBA00004123"/>
    </source>
</evidence>
<evidence type="ECO:0000313" key="7">
    <source>
        <dbReference type="EMBL" id="CAA2624434.1"/>
    </source>
</evidence>
<evidence type="ECO:0000259" key="6">
    <source>
        <dbReference type="Pfam" id="PF12253"/>
    </source>
</evidence>
<dbReference type="EMBL" id="CACRZD030000008">
    <property type="protein sequence ID" value="CAA6663884.1"/>
    <property type="molecule type" value="Genomic_DNA"/>
</dbReference>
<dbReference type="EMBL" id="LR743595">
    <property type="protein sequence ID" value="CAA2624434.1"/>
    <property type="molecule type" value="Genomic_DNA"/>
</dbReference>
<feature type="domain" description="Chromatin assembly factor 1 subunit A dimerization" evidence="6">
    <location>
        <begin position="455"/>
        <end position="520"/>
    </location>
</feature>
<dbReference type="AlphaFoldDB" id="A0A7I8J0X3"/>
<feature type="compositionally biased region" description="Basic and acidic residues" evidence="5">
    <location>
        <begin position="241"/>
        <end position="307"/>
    </location>
</feature>
<evidence type="ECO:0000256" key="3">
    <source>
        <dbReference type="ARBA" id="ARBA00023204"/>
    </source>
</evidence>
<reference evidence="7 8" key="1">
    <citation type="submission" date="2019-12" db="EMBL/GenBank/DDBJ databases">
        <authorList>
            <person name="Scholz U."/>
            <person name="Mascher M."/>
            <person name="Fiebig A."/>
        </authorList>
    </citation>
    <scope>NUCLEOTIDE SEQUENCE</scope>
</reference>
<dbReference type="Proteomes" id="UP001189122">
    <property type="component" value="Unassembled WGS sequence"/>
</dbReference>